<feature type="chain" id="PRO_5031340476" evidence="5">
    <location>
        <begin position="20"/>
        <end position="182"/>
    </location>
</feature>
<keyword evidence="2" id="KW-0813">Transport</keyword>
<evidence type="ECO:0000313" key="7">
    <source>
        <dbReference type="Proteomes" id="UP000570493"/>
    </source>
</evidence>
<sequence length="182" mass="20211">MIRLFIFSVACLLTTLVYASEPSLHKAGEFRQEKYFAGFAKPFISSGVFVLEPKQLKWQVTKPINNTLLIKNGQVYVDDSQGDAVLQPGAAPFVNLLQAIITHDLGALEQQFTVSDDTPADCSLLQPKDQLLSQLFVSFQLCAVDGNVQQVRLNEHNANYTIIHFKYAAPVNYSTTDATEIN</sequence>
<name>A0A7Y0DVJ7_9GAMM</name>
<evidence type="ECO:0000256" key="3">
    <source>
        <dbReference type="ARBA" id="ARBA00022729"/>
    </source>
</evidence>
<dbReference type="Gene3D" id="2.50.20.10">
    <property type="entry name" value="Lipoprotein localisation LolA/LolB/LppX"/>
    <property type="match status" value="1"/>
</dbReference>
<dbReference type="GO" id="GO:0015031">
    <property type="term" value="P:protein transport"/>
    <property type="evidence" value="ECO:0007669"/>
    <property type="project" value="UniProtKB-KW"/>
</dbReference>
<gene>
    <name evidence="6" type="ORF">HHO47_16750</name>
</gene>
<feature type="signal peptide" evidence="5">
    <location>
        <begin position="1"/>
        <end position="19"/>
    </location>
</feature>
<evidence type="ECO:0000256" key="4">
    <source>
        <dbReference type="ARBA" id="ARBA00022927"/>
    </source>
</evidence>
<comment type="subunit">
    <text evidence="1">Monomer.</text>
</comment>
<evidence type="ECO:0000256" key="1">
    <source>
        <dbReference type="ARBA" id="ARBA00011245"/>
    </source>
</evidence>
<protein>
    <submittedName>
        <fullName evidence="6">Outer membrane lipoprotein carrier protein LolA</fullName>
    </submittedName>
</protein>
<dbReference type="RefSeq" id="WP_169021331.1">
    <property type="nucleotide sequence ID" value="NZ_JABBMT010000038.1"/>
</dbReference>
<keyword evidence="6" id="KW-0449">Lipoprotein</keyword>
<proteinExistence type="predicted"/>
<organism evidence="6 7">
    <name type="scientific">Pseudoalteromonas arctica</name>
    <dbReference type="NCBI Taxonomy" id="394751"/>
    <lineage>
        <taxon>Bacteria</taxon>
        <taxon>Pseudomonadati</taxon>
        <taxon>Pseudomonadota</taxon>
        <taxon>Gammaproteobacteria</taxon>
        <taxon>Alteromonadales</taxon>
        <taxon>Pseudoalteromonadaceae</taxon>
        <taxon>Pseudoalteromonas</taxon>
    </lineage>
</organism>
<comment type="caution">
    <text evidence="6">The sequence shown here is derived from an EMBL/GenBank/DDBJ whole genome shotgun (WGS) entry which is preliminary data.</text>
</comment>
<evidence type="ECO:0000313" key="6">
    <source>
        <dbReference type="EMBL" id="NMM42422.1"/>
    </source>
</evidence>
<keyword evidence="7" id="KW-1185">Reference proteome</keyword>
<accession>A0A7Y0DVJ7</accession>
<dbReference type="CDD" id="cd16325">
    <property type="entry name" value="LolA"/>
    <property type="match status" value="1"/>
</dbReference>
<dbReference type="EMBL" id="JABBMT010000038">
    <property type="protein sequence ID" value="NMM42422.1"/>
    <property type="molecule type" value="Genomic_DNA"/>
</dbReference>
<dbReference type="InterPro" id="IPR029046">
    <property type="entry name" value="LolA/LolB/LppX"/>
</dbReference>
<reference evidence="6" key="1">
    <citation type="submission" date="2020-04" db="EMBL/GenBank/DDBJ databases">
        <title>Genome Sequencing for Pseudoaltermonas arctica.</title>
        <authorList>
            <person name="Elkins N.S."/>
        </authorList>
    </citation>
    <scope>NUCLEOTIDE SEQUENCE [LARGE SCALE GENOMIC DNA]</scope>
    <source>
        <strain evidence="6">NEC-BIFX-2020_0012</strain>
    </source>
</reference>
<dbReference type="AlphaFoldDB" id="A0A7Y0DVJ7"/>
<dbReference type="InterPro" id="IPR004564">
    <property type="entry name" value="OM_lipoprot_carrier_LolA-like"/>
</dbReference>
<keyword evidence="4" id="KW-0653">Protein transport</keyword>
<evidence type="ECO:0000256" key="2">
    <source>
        <dbReference type="ARBA" id="ARBA00022448"/>
    </source>
</evidence>
<dbReference type="SUPFAM" id="SSF89392">
    <property type="entry name" value="Prokaryotic lipoproteins and lipoprotein localization factors"/>
    <property type="match status" value="1"/>
</dbReference>
<evidence type="ECO:0000256" key="5">
    <source>
        <dbReference type="SAM" id="SignalP"/>
    </source>
</evidence>
<keyword evidence="3 5" id="KW-0732">Signal</keyword>
<dbReference type="Pfam" id="PF03548">
    <property type="entry name" value="LolA"/>
    <property type="match status" value="1"/>
</dbReference>
<dbReference type="Proteomes" id="UP000570493">
    <property type="component" value="Unassembled WGS sequence"/>
</dbReference>